<dbReference type="GO" id="GO:0003677">
    <property type="term" value="F:DNA binding"/>
    <property type="evidence" value="ECO:0007669"/>
    <property type="project" value="UniProtKB-KW"/>
</dbReference>
<comment type="caution">
    <text evidence="5">The sequence shown here is derived from an EMBL/GenBank/DDBJ whole genome shotgun (WGS) entry which is preliminary data.</text>
</comment>
<evidence type="ECO:0000256" key="1">
    <source>
        <dbReference type="ARBA" id="ARBA00023015"/>
    </source>
</evidence>
<accession>R2SVE9</accession>
<dbReference type="PATRIC" id="fig|1158608.3.peg.1712"/>
<keyword evidence="8" id="KW-1185">Reference proteome</keyword>
<dbReference type="InterPro" id="IPR036388">
    <property type="entry name" value="WH-like_DNA-bd_sf"/>
</dbReference>
<dbReference type="SMART" id="SM01134">
    <property type="entry name" value="DeoRC"/>
    <property type="match status" value="1"/>
</dbReference>
<dbReference type="InterPro" id="IPR001034">
    <property type="entry name" value="DeoR_HTH"/>
</dbReference>
<sequence>MKTRQGDVFKRRGKLIERLTKTESLTINELATLFNVSTVTIRRDLLFLEKKKMIEQFYGGIKLIRNQAVSQQSPQETKPFPISAFVEEITGLLPKKVQIFIGAGLFSTAIIQTLSFLEISILTNDVSALSIDHSEKKALITISGGELEKNTRALVGDVATYAFNKIEADFCIIEAAGFNTHEVTTTPLSETFVYRTMIQHTKGPKIVYPPAVNSETVSSFMIERFYLIYYIQICRFHLPF</sequence>
<evidence type="ECO:0000256" key="2">
    <source>
        <dbReference type="ARBA" id="ARBA00023125"/>
    </source>
</evidence>
<reference evidence="5 7" key="1">
    <citation type="submission" date="2013-02" db="EMBL/GenBank/DDBJ databases">
        <title>The Genome Sequence of Enterococcus haemoperoxidus BAA-382.</title>
        <authorList>
            <consortium name="The Broad Institute Genome Sequencing Platform"/>
            <consortium name="The Broad Institute Genome Sequencing Center for Infectious Disease"/>
            <person name="Earl A.M."/>
            <person name="Gilmore M.S."/>
            <person name="Lebreton F."/>
            <person name="Walker B."/>
            <person name="Young S.K."/>
            <person name="Zeng Q."/>
            <person name="Gargeya S."/>
            <person name="Fitzgerald M."/>
            <person name="Haas B."/>
            <person name="Abouelleil A."/>
            <person name="Alvarado L."/>
            <person name="Arachchi H.M."/>
            <person name="Berlin A.M."/>
            <person name="Chapman S.B."/>
            <person name="Dewar J."/>
            <person name="Goldberg J."/>
            <person name="Griggs A."/>
            <person name="Gujja S."/>
            <person name="Hansen M."/>
            <person name="Howarth C."/>
            <person name="Imamovic A."/>
            <person name="Larimer J."/>
            <person name="McCowan C."/>
            <person name="Murphy C."/>
            <person name="Neiman D."/>
            <person name="Pearson M."/>
            <person name="Priest M."/>
            <person name="Roberts A."/>
            <person name="Saif S."/>
            <person name="Shea T."/>
            <person name="Sisk P."/>
            <person name="Sykes S."/>
            <person name="Wortman J."/>
            <person name="Nusbaum C."/>
            <person name="Birren B."/>
        </authorList>
    </citation>
    <scope>NUCLEOTIDE SEQUENCE [LARGE SCALE GENOMIC DNA]</scope>
    <source>
        <strain evidence="5 7">ATCC BAA-382</strain>
    </source>
</reference>
<dbReference type="Gene3D" id="1.10.10.10">
    <property type="entry name" value="Winged helix-like DNA-binding domain superfamily/Winged helix DNA-binding domain"/>
    <property type="match status" value="1"/>
</dbReference>
<dbReference type="PANTHER" id="PTHR30363">
    <property type="entry name" value="HTH-TYPE TRANSCRIPTIONAL REGULATOR SRLR-RELATED"/>
    <property type="match status" value="1"/>
</dbReference>
<evidence type="ECO:0000256" key="3">
    <source>
        <dbReference type="ARBA" id="ARBA00023163"/>
    </source>
</evidence>
<dbReference type="STRING" id="155618.RV06_GL000360"/>
<dbReference type="InterPro" id="IPR014036">
    <property type="entry name" value="DeoR-like_C"/>
</dbReference>
<dbReference type="InterPro" id="IPR050313">
    <property type="entry name" value="Carb_Metab_HTH_regulators"/>
</dbReference>
<dbReference type="SMART" id="SM00420">
    <property type="entry name" value="HTH_DEOR"/>
    <property type="match status" value="1"/>
</dbReference>
<evidence type="ECO:0000313" key="8">
    <source>
        <dbReference type="Proteomes" id="UP000014197"/>
    </source>
</evidence>
<organism evidence="5 7">
    <name type="scientific">Enterococcus haemoperoxidus ATCC BAA-382</name>
    <dbReference type="NCBI Taxonomy" id="1158608"/>
    <lineage>
        <taxon>Bacteria</taxon>
        <taxon>Bacillati</taxon>
        <taxon>Bacillota</taxon>
        <taxon>Bacilli</taxon>
        <taxon>Lactobacillales</taxon>
        <taxon>Enterococcaceae</taxon>
        <taxon>Enterococcus</taxon>
    </lineage>
</organism>
<gene>
    <name evidence="6" type="ORF">I583_02700</name>
    <name evidence="5" type="ORF">UAW_01734</name>
</gene>
<dbReference type="AlphaFoldDB" id="R2SVE9"/>
<dbReference type="PROSITE" id="PS00894">
    <property type="entry name" value="HTH_DEOR_1"/>
    <property type="match status" value="1"/>
</dbReference>
<keyword evidence="2" id="KW-0238">DNA-binding</keyword>
<evidence type="ECO:0000313" key="7">
    <source>
        <dbReference type="Proteomes" id="UP000013858"/>
    </source>
</evidence>
<dbReference type="SUPFAM" id="SSF46785">
    <property type="entry name" value="Winged helix' DNA-binding domain"/>
    <property type="match status" value="1"/>
</dbReference>
<keyword evidence="3" id="KW-0804">Transcription</keyword>
<dbReference type="Pfam" id="PF00455">
    <property type="entry name" value="DeoRC"/>
    <property type="match status" value="1"/>
</dbReference>
<dbReference type="InterPro" id="IPR018356">
    <property type="entry name" value="Tscrpt_reg_HTH_DeoR_CS"/>
</dbReference>
<dbReference type="Proteomes" id="UP000013858">
    <property type="component" value="Unassembled WGS sequence"/>
</dbReference>
<name>R2SVE9_9ENTE</name>
<dbReference type="Proteomes" id="UP000014197">
    <property type="component" value="Unassembled WGS sequence"/>
</dbReference>
<dbReference type="Pfam" id="PF08220">
    <property type="entry name" value="HTH_DeoR"/>
    <property type="match status" value="1"/>
</dbReference>
<evidence type="ECO:0000313" key="6">
    <source>
        <dbReference type="EMBL" id="EOT60065.1"/>
    </source>
</evidence>
<reference evidence="6 8" key="2">
    <citation type="submission" date="2013-03" db="EMBL/GenBank/DDBJ databases">
        <title>The Genome Sequence of Enterococcus haemoperoxidus BAA-382 (PacBio/Illumina hybrid assembly).</title>
        <authorList>
            <consortium name="The Broad Institute Genomics Platform"/>
            <consortium name="The Broad Institute Genome Sequencing Center for Infectious Disease"/>
            <person name="Earl A."/>
            <person name="Russ C."/>
            <person name="Gilmore M."/>
            <person name="Surin D."/>
            <person name="Walker B."/>
            <person name="Young S."/>
            <person name="Zeng Q."/>
            <person name="Gargeya S."/>
            <person name="Fitzgerald M."/>
            <person name="Haas B."/>
            <person name="Abouelleil A."/>
            <person name="Allen A.W."/>
            <person name="Alvarado L."/>
            <person name="Arachchi H.M."/>
            <person name="Berlin A.M."/>
            <person name="Chapman S.B."/>
            <person name="Gainer-Dewar J."/>
            <person name="Goldberg J."/>
            <person name="Griggs A."/>
            <person name="Gujja S."/>
            <person name="Hansen M."/>
            <person name="Howarth C."/>
            <person name="Imamovic A."/>
            <person name="Ireland A."/>
            <person name="Larimer J."/>
            <person name="McCowan C."/>
            <person name="Murphy C."/>
            <person name="Pearson M."/>
            <person name="Poon T.W."/>
            <person name="Priest M."/>
            <person name="Roberts A."/>
            <person name="Saif S."/>
            <person name="Shea T."/>
            <person name="Sisk P."/>
            <person name="Sykes S."/>
            <person name="Wortman J."/>
            <person name="Nusbaum C."/>
            <person name="Birren B."/>
        </authorList>
    </citation>
    <scope>NUCLEOTIDE SEQUENCE [LARGE SCALE GENOMIC DNA]</scope>
    <source>
        <strain evidence="6 8">ATCC BAA-382</strain>
    </source>
</reference>
<evidence type="ECO:0000259" key="4">
    <source>
        <dbReference type="PROSITE" id="PS51000"/>
    </source>
</evidence>
<dbReference type="EMBL" id="AJAR01000015">
    <property type="protein sequence ID" value="EOH96776.1"/>
    <property type="molecule type" value="Genomic_DNA"/>
</dbReference>
<dbReference type="GO" id="GO:0003700">
    <property type="term" value="F:DNA-binding transcription factor activity"/>
    <property type="evidence" value="ECO:0007669"/>
    <property type="project" value="InterPro"/>
</dbReference>
<dbReference type="eggNOG" id="COG1349">
    <property type="taxonomic scope" value="Bacteria"/>
</dbReference>
<dbReference type="PANTHER" id="PTHR30363:SF44">
    <property type="entry name" value="AGA OPERON TRANSCRIPTIONAL REPRESSOR-RELATED"/>
    <property type="match status" value="1"/>
</dbReference>
<feature type="domain" description="HTH deoR-type" evidence="4">
    <location>
        <begin position="8"/>
        <end position="63"/>
    </location>
</feature>
<proteinExistence type="predicted"/>
<dbReference type="PRINTS" id="PR00037">
    <property type="entry name" value="HTHLACR"/>
</dbReference>
<protein>
    <recommendedName>
        <fullName evidence="4">HTH deoR-type domain-containing protein</fullName>
    </recommendedName>
</protein>
<dbReference type="PROSITE" id="PS51000">
    <property type="entry name" value="HTH_DEOR_2"/>
    <property type="match status" value="1"/>
</dbReference>
<dbReference type="RefSeq" id="WP_010761936.1">
    <property type="nucleotide sequence ID" value="NZ_KB946316.1"/>
</dbReference>
<dbReference type="EMBL" id="ASVY01000003">
    <property type="protein sequence ID" value="EOT60065.1"/>
    <property type="molecule type" value="Genomic_DNA"/>
</dbReference>
<evidence type="ECO:0000313" key="5">
    <source>
        <dbReference type="EMBL" id="EOH96776.1"/>
    </source>
</evidence>
<keyword evidence="1" id="KW-0805">Transcription regulation</keyword>
<dbReference type="InterPro" id="IPR036390">
    <property type="entry name" value="WH_DNA-bd_sf"/>
</dbReference>